<feature type="binding site" evidence="9">
    <location>
        <position position="145"/>
    </location>
    <ligand>
        <name>4-CDP-2-C-methyl-D-erythritol 2-phosphate</name>
        <dbReference type="ChEBI" id="CHEBI:57919"/>
    </ligand>
</feature>
<dbReference type="FunFam" id="3.30.1330.50:FF:000001">
    <property type="entry name" value="2-C-methyl-D-erythritol 2,4-cyclodiphosphate synthase"/>
    <property type="match status" value="1"/>
</dbReference>
<comment type="cofactor">
    <cofactor evidence="9">
        <name>a divalent metal cation</name>
        <dbReference type="ChEBI" id="CHEBI:60240"/>
    </cofactor>
    <text evidence="9">Binds 1 divalent metal cation per subunit.</text>
</comment>
<comment type="pathway">
    <text evidence="2 9">Isoprenoid biosynthesis; isopentenyl diphosphate biosynthesis via DXP pathway; isopentenyl diphosphate from 1-deoxy-D-xylulose 5-phosphate: step 4/6.</text>
</comment>
<comment type="caution">
    <text evidence="9">Lacks conserved residue(s) required for the propagation of feature annotation.</text>
</comment>
<dbReference type="SUPFAM" id="SSF69765">
    <property type="entry name" value="IpsF-like"/>
    <property type="match status" value="1"/>
</dbReference>
<feature type="site" description="Transition state stabilizer" evidence="9">
    <location>
        <position position="136"/>
    </location>
</feature>
<reference evidence="12" key="1">
    <citation type="submission" date="2022-07" db="EMBL/GenBank/DDBJ databases">
        <title>Complete genome sequence of Salinispirillum sp. LH10-3-1 capable of multiple carbohydrate inversion isolated from a soda lake.</title>
        <authorList>
            <person name="Liu J."/>
            <person name="Zhai Y."/>
            <person name="Zhang H."/>
            <person name="Yang H."/>
            <person name="Qu J."/>
            <person name="Li J."/>
        </authorList>
    </citation>
    <scope>NUCLEOTIDE SEQUENCE</scope>
    <source>
        <strain evidence="12">LH 10-3-1</strain>
    </source>
</reference>
<feature type="site" description="Transition state stabilizer" evidence="9">
    <location>
        <position position="37"/>
    </location>
</feature>
<evidence type="ECO:0000256" key="10">
    <source>
        <dbReference type="RuleBase" id="RU004395"/>
    </source>
</evidence>
<feature type="binding site" evidence="9">
    <location>
        <position position="10"/>
    </location>
    <ligand>
        <name>a divalent metal cation</name>
        <dbReference type="ChEBI" id="CHEBI:60240"/>
    </ligand>
</feature>
<comment type="catalytic activity">
    <reaction evidence="1 9 10">
        <text>4-CDP-2-C-methyl-D-erythritol 2-phosphate = 2-C-methyl-D-erythritol 2,4-cyclic diphosphate + CMP</text>
        <dbReference type="Rhea" id="RHEA:23864"/>
        <dbReference type="ChEBI" id="CHEBI:57919"/>
        <dbReference type="ChEBI" id="CHEBI:58483"/>
        <dbReference type="ChEBI" id="CHEBI:60377"/>
        <dbReference type="EC" id="4.6.1.12"/>
    </reaction>
</comment>
<comment type="function">
    <text evidence="9">Involved in the biosynthesis of isopentenyl diphosphate (IPP) and dimethylallyl diphosphate (DMAPP), two major building blocks of isoprenoid compounds. Catalyzes the conversion of 4-diphosphocytidyl-2-C-methyl-D-erythritol 2-phosphate (CDP-ME2P) to 2-C-methyl-D-erythritol 2,4-cyclodiphosphate (ME-CPP) with a corresponding release of cytidine 5-monophosphate (CMP).</text>
</comment>
<protein>
    <recommendedName>
        <fullName evidence="5 9">2-C-methyl-D-erythritol 2,4-cyclodiphosphate synthase</fullName>
        <shortName evidence="9">MECDP-synthase</shortName>
        <shortName evidence="9">MECPP-synthase</shortName>
        <shortName evidence="9">MECPS</shortName>
        <ecNumber evidence="5 9">4.6.1.12</ecNumber>
    </recommendedName>
</protein>
<dbReference type="AlphaFoldDB" id="A0AB38YK59"/>
<dbReference type="GO" id="GO:0046872">
    <property type="term" value="F:metal ion binding"/>
    <property type="evidence" value="ECO:0007669"/>
    <property type="project" value="UniProtKB-KW"/>
</dbReference>
<dbReference type="EMBL" id="CP101717">
    <property type="protein sequence ID" value="WLD59661.1"/>
    <property type="molecule type" value="Genomic_DNA"/>
</dbReference>
<dbReference type="GO" id="GO:0019288">
    <property type="term" value="P:isopentenyl diphosphate biosynthetic process, methylerythritol 4-phosphate pathway"/>
    <property type="evidence" value="ECO:0007669"/>
    <property type="project" value="UniProtKB-UniRule"/>
</dbReference>
<evidence type="ECO:0000256" key="2">
    <source>
        <dbReference type="ARBA" id="ARBA00004709"/>
    </source>
</evidence>
<evidence type="ECO:0000256" key="5">
    <source>
        <dbReference type="ARBA" id="ARBA00012579"/>
    </source>
</evidence>
<feature type="domain" description="2-C-methyl-D-erythritol 2,4-cyclodiphosphate synthase" evidence="11">
    <location>
        <begin position="1"/>
        <end position="157"/>
    </location>
</feature>
<feature type="binding site" evidence="9">
    <location>
        <position position="142"/>
    </location>
    <ligand>
        <name>4-CDP-2-C-methyl-D-erythritol 2-phosphate</name>
        <dbReference type="ChEBI" id="CHEBI:57919"/>
    </ligand>
</feature>
<dbReference type="NCBIfam" id="TIGR00151">
    <property type="entry name" value="ispF"/>
    <property type="match status" value="1"/>
</dbReference>
<evidence type="ECO:0000256" key="1">
    <source>
        <dbReference type="ARBA" id="ARBA00000200"/>
    </source>
</evidence>
<dbReference type="EC" id="4.6.1.12" evidence="5 9"/>
<dbReference type="PROSITE" id="PS01350">
    <property type="entry name" value="ISPF"/>
    <property type="match status" value="1"/>
</dbReference>
<accession>A0AB38YK59</accession>
<feature type="binding site" evidence="9">
    <location>
        <begin position="37"/>
        <end position="38"/>
    </location>
    <ligand>
        <name>4-CDP-2-C-methyl-D-erythritol 2-phosphate</name>
        <dbReference type="ChEBI" id="CHEBI:57919"/>
    </ligand>
</feature>
<evidence type="ECO:0000256" key="4">
    <source>
        <dbReference type="ARBA" id="ARBA00011233"/>
    </source>
</evidence>
<dbReference type="CDD" id="cd00554">
    <property type="entry name" value="MECDP_synthase"/>
    <property type="match status" value="1"/>
</dbReference>
<feature type="binding site" evidence="9">
    <location>
        <position position="45"/>
    </location>
    <ligand>
        <name>a divalent metal cation</name>
        <dbReference type="ChEBI" id="CHEBI:60240"/>
    </ligand>
</feature>
<feature type="binding site" evidence="9">
    <location>
        <begin position="64"/>
        <end position="68"/>
    </location>
    <ligand>
        <name>4-CDP-2-C-methyl-D-erythritol 2-phosphate</name>
        <dbReference type="ChEBI" id="CHEBI:57919"/>
    </ligand>
</feature>
<evidence type="ECO:0000256" key="7">
    <source>
        <dbReference type="ARBA" id="ARBA00023229"/>
    </source>
</evidence>
<evidence type="ECO:0000259" key="11">
    <source>
        <dbReference type="Pfam" id="PF02542"/>
    </source>
</evidence>
<feature type="binding site" evidence="9">
    <location>
        <position position="8"/>
    </location>
    <ligand>
        <name>a divalent metal cation</name>
        <dbReference type="ChEBI" id="CHEBI:60240"/>
    </ligand>
</feature>
<sequence>MRIGHGYDVHRFSDDETGGEQKLGGVAIPVTHRLLAHSDGDVVLHALADAVLGALGRGDIGEHFPDTDAAWSGADSAELLRTVWKFAEQAGFGLANLDLTIVAQAPKLSPYKAAMRERIAGLLGVTIDQVNVKATTTEKLGFVGRREGIATYAVVLLCRH</sequence>
<keyword evidence="6 9" id="KW-0479">Metal-binding</keyword>
<feature type="binding site" evidence="9">
    <location>
        <begin position="135"/>
        <end position="138"/>
    </location>
    <ligand>
        <name>4-CDP-2-C-methyl-D-erythritol 2-phosphate</name>
        <dbReference type="ChEBI" id="CHEBI:57919"/>
    </ligand>
</feature>
<dbReference type="Pfam" id="PF02542">
    <property type="entry name" value="YgbB"/>
    <property type="match status" value="1"/>
</dbReference>
<dbReference type="InterPro" id="IPR003526">
    <property type="entry name" value="MECDP_synthase"/>
</dbReference>
<comment type="similarity">
    <text evidence="3 9 10">Belongs to the IspF family.</text>
</comment>
<dbReference type="InterPro" id="IPR036571">
    <property type="entry name" value="MECDP_synthase_sf"/>
</dbReference>
<feature type="binding site" evidence="9">
    <location>
        <begin position="8"/>
        <end position="10"/>
    </location>
    <ligand>
        <name>4-CDP-2-C-methyl-D-erythritol 2-phosphate</name>
        <dbReference type="ChEBI" id="CHEBI:57919"/>
    </ligand>
</feature>
<dbReference type="RefSeq" id="WP_370529903.1">
    <property type="nucleotide sequence ID" value="NZ_CP101717.1"/>
</dbReference>
<keyword evidence="7 9" id="KW-0414">Isoprene biosynthesis</keyword>
<evidence type="ECO:0000313" key="12">
    <source>
        <dbReference type="EMBL" id="WLD59661.1"/>
    </source>
</evidence>
<dbReference type="HAMAP" id="MF_00107">
    <property type="entry name" value="IspF"/>
    <property type="match status" value="1"/>
</dbReference>
<name>A0AB38YK59_9GAMM</name>
<dbReference type="GO" id="GO:0016114">
    <property type="term" value="P:terpenoid biosynthetic process"/>
    <property type="evidence" value="ECO:0007669"/>
    <property type="project" value="InterPro"/>
</dbReference>
<dbReference type="PANTHER" id="PTHR43181">
    <property type="entry name" value="2-C-METHYL-D-ERYTHRITOL 2,4-CYCLODIPHOSPHATE SYNTHASE, CHLOROPLASTIC"/>
    <property type="match status" value="1"/>
</dbReference>
<evidence type="ECO:0000256" key="3">
    <source>
        <dbReference type="ARBA" id="ARBA00008480"/>
    </source>
</evidence>
<dbReference type="Gene3D" id="3.30.1330.50">
    <property type="entry name" value="2-C-methyl-D-erythritol 2,4-cyclodiphosphate synthase"/>
    <property type="match status" value="1"/>
</dbReference>
<organism evidence="12">
    <name type="scientific">Salinispirillum sp. LH 10-3-1</name>
    <dbReference type="NCBI Taxonomy" id="2952525"/>
    <lineage>
        <taxon>Bacteria</taxon>
        <taxon>Pseudomonadati</taxon>
        <taxon>Pseudomonadota</taxon>
        <taxon>Gammaproteobacteria</taxon>
        <taxon>Oceanospirillales</taxon>
        <taxon>Saccharospirillaceae</taxon>
        <taxon>Salinispirillum</taxon>
    </lineage>
</organism>
<evidence type="ECO:0000256" key="8">
    <source>
        <dbReference type="ARBA" id="ARBA00023239"/>
    </source>
</evidence>
<dbReference type="GO" id="GO:0008685">
    <property type="term" value="F:2-C-methyl-D-erythritol 2,4-cyclodiphosphate synthase activity"/>
    <property type="evidence" value="ECO:0007669"/>
    <property type="project" value="UniProtKB-UniRule"/>
</dbReference>
<dbReference type="PANTHER" id="PTHR43181:SF1">
    <property type="entry name" value="2-C-METHYL-D-ERYTHRITOL 2,4-CYCLODIPHOSPHATE SYNTHASE, CHLOROPLASTIC"/>
    <property type="match status" value="1"/>
</dbReference>
<keyword evidence="8 9" id="KW-0456">Lyase</keyword>
<feature type="binding site" evidence="9">
    <location>
        <begin position="59"/>
        <end position="61"/>
    </location>
    <ligand>
        <name>4-CDP-2-C-methyl-D-erythritol 2-phosphate</name>
        <dbReference type="ChEBI" id="CHEBI:57919"/>
    </ligand>
</feature>
<dbReference type="InterPro" id="IPR020555">
    <property type="entry name" value="MECDP_synthase_CS"/>
</dbReference>
<comment type="subunit">
    <text evidence="4 9">Homotrimer.</text>
</comment>
<evidence type="ECO:0000256" key="6">
    <source>
        <dbReference type="ARBA" id="ARBA00022723"/>
    </source>
</evidence>
<proteinExistence type="inferred from homology"/>
<gene>
    <name evidence="9 12" type="primary">ispF</name>
    <name evidence="12" type="ORF">NFC81_05410</name>
</gene>
<evidence type="ECO:0000256" key="9">
    <source>
        <dbReference type="HAMAP-Rule" id="MF_00107"/>
    </source>
</evidence>